<dbReference type="SFLD" id="SFLDS00005">
    <property type="entry name" value="Isoprenoid_Synthase_Type_I"/>
    <property type="match status" value="1"/>
</dbReference>
<dbReference type="Pfam" id="PF00348">
    <property type="entry name" value="polyprenyl_synt"/>
    <property type="match status" value="1"/>
</dbReference>
<keyword evidence="4" id="KW-0479">Metal-binding</keyword>
<organism evidence="7 8">
    <name type="scientific">Barrientosiimonas humi</name>
    <dbReference type="NCBI Taxonomy" id="999931"/>
    <lineage>
        <taxon>Bacteria</taxon>
        <taxon>Bacillati</taxon>
        <taxon>Actinomycetota</taxon>
        <taxon>Actinomycetes</taxon>
        <taxon>Micrococcales</taxon>
        <taxon>Dermacoccaceae</taxon>
        <taxon>Barrientosiimonas</taxon>
    </lineage>
</organism>
<comment type="caution">
    <text evidence="7">The sequence shown here is derived from an EMBL/GenBank/DDBJ whole genome shotgun (WGS) entry which is preliminary data.</text>
</comment>
<dbReference type="InterPro" id="IPR033749">
    <property type="entry name" value="Polyprenyl_synt_CS"/>
</dbReference>
<keyword evidence="8" id="KW-1185">Reference proteome</keyword>
<proteinExistence type="inferred from homology"/>
<name>A0A542X8A0_9MICO</name>
<evidence type="ECO:0000256" key="4">
    <source>
        <dbReference type="ARBA" id="ARBA00022723"/>
    </source>
</evidence>
<dbReference type="SFLD" id="SFLDG01017">
    <property type="entry name" value="Polyprenyl_Transferase_Like"/>
    <property type="match status" value="1"/>
</dbReference>
<keyword evidence="3 6" id="KW-0808">Transferase</keyword>
<evidence type="ECO:0000256" key="3">
    <source>
        <dbReference type="ARBA" id="ARBA00022679"/>
    </source>
</evidence>
<dbReference type="AlphaFoldDB" id="A0A542X8A0"/>
<evidence type="ECO:0000256" key="2">
    <source>
        <dbReference type="ARBA" id="ARBA00006706"/>
    </source>
</evidence>
<dbReference type="PANTHER" id="PTHR12001:SF69">
    <property type="entry name" value="ALL TRANS-POLYPRENYL-DIPHOSPHATE SYNTHASE PDSS1"/>
    <property type="match status" value="1"/>
</dbReference>
<dbReference type="InterPro" id="IPR000092">
    <property type="entry name" value="Polyprenyl_synt"/>
</dbReference>
<evidence type="ECO:0000256" key="5">
    <source>
        <dbReference type="ARBA" id="ARBA00022842"/>
    </source>
</evidence>
<evidence type="ECO:0000313" key="7">
    <source>
        <dbReference type="EMBL" id="TQL32077.1"/>
    </source>
</evidence>
<dbReference type="PROSITE" id="PS00444">
    <property type="entry name" value="POLYPRENYL_SYNTHASE_2"/>
    <property type="match status" value="1"/>
</dbReference>
<reference evidence="7 8" key="1">
    <citation type="submission" date="2019-06" db="EMBL/GenBank/DDBJ databases">
        <title>Sequencing the genomes of 1000 actinobacteria strains.</title>
        <authorList>
            <person name="Klenk H.-P."/>
        </authorList>
    </citation>
    <scope>NUCLEOTIDE SEQUENCE [LARGE SCALE GENOMIC DNA]</scope>
    <source>
        <strain evidence="7 8">DSM 24617</strain>
    </source>
</reference>
<dbReference type="GO" id="GO:0046872">
    <property type="term" value="F:metal ion binding"/>
    <property type="evidence" value="ECO:0007669"/>
    <property type="project" value="UniProtKB-KW"/>
</dbReference>
<dbReference type="PANTHER" id="PTHR12001">
    <property type="entry name" value="GERANYLGERANYL PYROPHOSPHATE SYNTHASE"/>
    <property type="match status" value="1"/>
</dbReference>
<dbReference type="OrthoDB" id="4497239at2"/>
<comment type="similarity">
    <text evidence="2 6">Belongs to the FPP/GGPP synthase family.</text>
</comment>
<keyword evidence="5" id="KW-0460">Magnesium</keyword>
<sequence>MTQAPAALSGLPGASPELAARLLEGLGRVDARLREVVDHDDPFVAQASQHLVDAGGKRFRPMLTLLAAEIGGGVSPEVVDAATGVELTHLASLYHDDVMDEATLRRGVASANAVYDNSTAILVGDLLFGRASEIIAGLGAEAVRIQAQTFVRLCAGQIQDDRQAPGDTEPMAYYLQVLADKTGVLIATAARYGAIFSGCTDEQVETLRAYGELIGIVFQLSDDILDVTSEADDSGKTPGTDLREGVATLPVLYARADESPANARLRELLAEPLTDDTLHAEALELLRAHPAIEQARAHTLRLADQAADLARRLPAGDARDALEALPLSVAQRSA</sequence>
<accession>A0A542X8A0</accession>
<evidence type="ECO:0000313" key="8">
    <source>
        <dbReference type="Proteomes" id="UP000318336"/>
    </source>
</evidence>
<dbReference type="Proteomes" id="UP000318336">
    <property type="component" value="Unassembled WGS sequence"/>
</dbReference>
<evidence type="ECO:0000256" key="6">
    <source>
        <dbReference type="RuleBase" id="RU004466"/>
    </source>
</evidence>
<dbReference type="InterPro" id="IPR008949">
    <property type="entry name" value="Isoprenoid_synthase_dom_sf"/>
</dbReference>
<dbReference type="SUPFAM" id="SSF48576">
    <property type="entry name" value="Terpenoid synthases"/>
    <property type="match status" value="1"/>
</dbReference>
<dbReference type="Gene3D" id="1.10.600.10">
    <property type="entry name" value="Farnesyl Diphosphate Synthase"/>
    <property type="match status" value="1"/>
</dbReference>
<dbReference type="EMBL" id="VFOK01000001">
    <property type="protein sequence ID" value="TQL32077.1"/>
    <property type="molecule type" value="Genomic_DNA"/>
</dbReference>
<comment type="cofactor">
    <cofactor evidence="1">
        <name>Mg(2+)</name>
        <dbReference type="ChEBI" id="CHEBI:18420"/>
    </cofactor>
</comment>
<gene>
    <name evidence="7" type="ORF">FB554_0192</name>
</gene>
<dbReference type="GO" id="GO:0004659">
    <property type="term" value="F:prenyltransferase activity"/>
    <property type="evidence" value="ECO:0007669"/>
    <property type="project" value="InterPro"/>
</dbReference>
<protein>
    <submittedName>
        <fullName evidence="7">Heptaprenyl diphosphate synthase</fullName>
    </submittedName>
</protein>
<dbReference type="RefSeq" id="WP_142004225.1">
    <property type="nucleotide sequence ID" value="NZ_CAJTBP010000001.1"/>
</dbReference>
<dbReference type="CDD" id="cd00685">
    <property type="entry name" value="Trans_IPPS_HT"/>
    <property type="match status" value="1"/>
</dbReference>
<dbReference type="GO" id="GO:0008299">
    <property type="term" value="P:isoprenoid biosynthetic process"/>
    <property type="evidence" value="ECO:0007669"/>
    <property type="project" value="InterPro"/>
</dbReference>
<evidence type="ECO:0000256" key="1">
    <source>
        <dbReference type="ARBA" id="ARBA00001946"/>
    </source>
</evidence>